<dbReference type="Proteomes" id="UP000790709">
    <property type="component" value="Unassembled WGS sequence"/>
</dbReference>
<proteinExistence type="predicted"/>
<protein>
    <submittedName>
        <fullName evidence="1">Alpha/beta-hydrolase</fullName>
    </submittedName>
</protein>
<dbReference type="EMBL" id="MU266458">
    <property type="protein sequence ID" value="KAH7923234.1"/>
    <property type="molecule type" value="Genomic_DNA"/>
</dbReference>
<name>A0ACB8BC77_9AGAM</name>
<accession>A0ACB8BC77</accession>
<gene>
    <name evidence="1" type="ORF">BV22DRAFT_1069089</name>
</gene>
<evidence type="ECO:0000313" key="1">
    <source>
        <dbReference type="EMBL" id="KAH7923234.1"/>
    </source>
</evidence>
<keyword evidence="2" id="KW-1185">Reference proteome</keyword>
<evidence type="ECO:0000313" key="2">
    <source>
        <dbReference type="Proteomes" id="UP000790709"/>
    </source>
</evidence>
<reference evidence="1" key="1">
    <citation type="journal article" date="2021" name="New Phytol.">
        <title>Evolutionary innovations through gain and loss of genes in the ectomycorrhizal Boletales.</title>
        <authorList>
            <person name="Wu G."/>
            <person name="Miyauchi S."/>
            <person name="Morin E."/>
            <person name="Kuo A."/>
            <person name="Drula E."/>
            <person name="Varga T."/>
            <person name="Kohler A."/>
            <person name="Feng B."/>
            <person name="Cao Y."/>
            <person name="Lipzen A."/>
            <person name="Daum C."/>
            <person name="Hundley H."/>
            <person name="Pangilinan J."/>
            <person name="Johnson J."/>
            <person name="Barry K."/>
            <person name="LaButti K."/>
            <person name="Ng V."/>
            <person name="Ahrendt S."/>
            <person name="Min B."/>
            <person name="Choi I.G."/>
            <person name="Park H."/>
            <person name="Plett J.M."/>
            <person name="Magnuson J."/>
            <person name="Spatafora J.W."/>
            <person name="Nagy L.G."/>
            <person name="Henrissat B."/>
            <person name="Grigoriev I.V."/>
            <person name="Yang Z.L."/>
            <person name="Xu J."/>
            <person name="Martin F.M."/>
        </authorList>
    </citation>
    <scope>NUCLEOTIDE SEQUENCE</scope>
    <source>
        <strain evidence="1">KUC20120723A-06</strain>
    </source>
</reference>
<comment type="caution">
    <text evidence="1">The sequence shown here is derived from an EMBL/GenBank/DDBJ whole genome shotgun (WGS) entry which is preliminary data.</text>
</comment>
<sequence>MFREPLRLFYHGMNASSPVVMQKKSLSNLLRDYETPGVFPPSARIDISLRMQDTFQMKLWDAWKYPAFAVNKASSLARDILSHHILGPRRKTWGIEMTIITSLMRDVSRHSALADIAMVRMAMGVAGLVPLPSDALVTPVTFRVRQRNLPGILADLDAKETGERELSGEWIVGKNLWQKLQSEYRSARRVNANELEFSSETMHDSSKRKSRVILYVHGGAYYSSSAAAQRMLTIPLSKYTDSRVFAIDYRLAPETCFPGPLHDVVSAYLRLIDDLHLPTENIIVAGDSAGGGLCLALLFYLRDNGYSLPSGAILFSPWVDLTLSCASWDTNANFDIVPAPGPGAHLHPVVMYLGDDLEKYLTHPYASPLFGNYEGLPPMLIQCGDAEVLMDEILLLAHKASLAGVHVQQETYEDAVRTLLSTYKYMLN</sequence>
<organism evidence="1 2">
    <name type="scientific">Leucogyrophana mollusca</name>
    <dbReference type="NCBI Taxonomy" id="85980"/>
    <lineage>
        <taxon>Eukaryota</taxon>
        <taxon>Fungi</taxon>
        <taxon>Dikarya</taxon>
        <taxon>Basidiomycota</taxon>
        <taxon>Agaricomycotina</taxon>
        <taxon>Agaricomycetes</taxon>
        <taxon>Agaricomycetidae</taxon>
        <taxon>Boletales</taxon>
        <taxon>Boletales incertae sedis</taxon>
        <taxon>Leucogyrophana</taxon>
    </lineage>
</organism>